<dbReference type="InterPro" id="IPR025287">
    <property type="entry name" value="WAK_GUB"/>
</dbReference>
<evidence type="ECO:0000256" key="17">
    <source>
        <dbReference type="SAM" id="SignalP"/>
    </source>
</evidence>
<evidence type="ECO:0000259" key="18">
    <source>
        <dbReference type="PROSITE" id="PS50011"/>
    </source>
</evidence>
<dbReference type="RefSeq" id="XP_060672887.1">
    <property type="nucleotide sequence ID" value="XM_060816904.1"/>
</dbReference>
<dbReference type="InterPro" id="IPR000719">
    <property type="entry name" value="Prot_kinase_dom"/>
</dbReference>
<evidence type="ECO:0000256" key="10">
    <source>
        <dbReference type="ARBA" id="ARBA00022989"/>
    </source>
</evidence>
<keyword evidence="5 16" id="KW-0812">Transmembrane</keyword>
<keyword evidence="8" id="KW-0418">Kinase</keyword>
<keyword evidence="7 15" id="KW-0547">Nucleotide-binding</keyword>
<dbReference type="Pfam" id="PF13947">
    <property type="entry name" value="GUB_WAK_bind"/>
    <property type="match status" value="1"/>
</dbReference>
<dbReference type="InterPro" id="IPR032872">
    <property type="entry name" value="WAK_assoc_C"/>
</dbReference>
<evidence type="ECO:0000313" key="20">
    <source>
        <dbReference type="RefSeq" id="XP_060672887.1"/>
    </source>
</evidence>
<dbReference type="PANTHER" id="PTHR27009">
    <property type="entry name" value="RUST RESISTANCE KINASE LR10-RELATED"/>
    <property type="match status" value="1"/>
</dbReference>
<comment type="subcellular location">
    <subcellularLocation>
        <location evidence="1">Membrane</location>
        <topology evidence="1">Single-pass type I membrane protein</topology>
    </subcellularLocation>
</comment>
<dbReference type="GeneID" id="107415978"/>
<evidence type="ECO:0000256" key="3">
    <source>
        <dbReference type="ARBA" id="ARBA00022527"/>
    </source>
</evidence>
<keyword evidence="4" id="KW-0808">Transferase</keyword>
<dbReference type="InterPro" id="IPR045874">
    <property type="entry name" value="LRK10/LRL21-25-like"/>
</dbReference>
<dbReference type="Pfam" id="PF14380">
    <property type="entry name" value="WAK_assoc"/>
    <property type="match status" value="1"/>
</dbReference>
<dbReference type="Gene3D" id="1.10.510.10">
    <property type="entry name" value="Transferase(Phosphotransferase) domain 1"/>
    <property type="match status" value="1"/>
</dbReference>
<evidence type="ECO:0000256" key="8">
    <source>
        <dbReference type="ARBA" id="ARBA00022777"/>
    </source>
</evidence>
<evidence type="ECO:0000313" key="19">
    <source>
        <dbReference type="Proteomes" id="UP001652623"/>
    </source>
</evidence>
<evidence type="ECO:0000256" key="6">
    <source>
        <dbReference type="ARBA" id="ARBA00022729"/>
    </source>
</evidence>
<evidence type="ECO:0000256" key="13">
    <source>
        <dbReference type="ARBA" id="ARBA00047899"/>
    </source>
</evidence>
<keyword evidence="6 17" id="KW-0732">Signal</keyword>
<dbReference type="Proteomes" id="UP001652623">
    <property type="component" value="Chromosome 4"/>
</dbReference>
<evidence type="ECO:0000256" key="12">
    <source>
        <dbReference type="ARBA" id="ARBA00023180"/>
    </source>
</evidence>
<sequence length="643" mass="72472">MEPHHLYQNLFIFMVTVILIHGPSSSSADEYDDCGNLFECGGIRVSYPFWGSNRPEHCGHPDFRLNCSANNVVLISISSEDYRVLKVDVEARTLEAVRVEYQSDVCLDSHTQPKNTTLQQSNLFAYNSDTEDLRLFYSCTWTLLSITIPIPNQFNCSSSVNFYFTQAHIAEQNVLTTNGVIESLLESCSQNVWVPIFKSQATILHSAVTALPIDDVKKAVSTGFGSSWNASIKTECDECLAQNNTNRCGFNPSSKKFACYRALGDSRESSPNRNLIIGISAAVVGLLIIFVIFLSIYKREAIIFWNKEKTEEFDVEAFIRNYTSFAPKRYTHSHVKKMTNSFTNVIGKGGFGCVYKGTLPDGRLVAVKVLKESKHNGEDFINEVASMGRTSHVNIVTLVGFCYERNKRALIYDFMSNGSLDKFIFNQEDGNTTRCLNWKTLYEIALGVARGLEYLHRGCNTRILHFDIKPQNILLDKDFCPKISDFGLAKLWLNKESIVSMMGARGTAGYISPEVFSRNFGGVSHKSDVYSYGMLVLEMVGGRRNIDPRVSHTSEIYFPFWICEDVDLGKDLRVLGVTTEEEKEIARKMLLVSFWCIQTNPSDRPPMSKVVDMLEGDLQHVQIPPKPFLFSPERSPQQSTESS</sequence>
<evidence type="ECO:0000256" key="15">
    <source>
        <dbReference type="PROSITE-ProRule" id="PRU10141"/>
    </source>
</evidence>
<keyword evidence="19" id="KW-1185">Reference proteome</keyword>
<evidence type="ECO:0000256" key="16">
    <source>
        <dbReference type="SAM" id="Phobius"/>
    </source>
</evidence>
<dbReference type="InterPro" id="IPR017441">
    <property type="entry name" value="Protein_kinase_ATP_BS"/>
</dbReference>
<proteinExistence type="predicted"/>
<dbReference type="PROSITE" id="PS00107">
    <property type="entry name" value="PROTEIN_KINASE_ATP"/>
    <property type="match status" value="1"/>
</dbReference>
<organism evidence="19 20">
    <name type="scientific">Ziziphus jujuba</name>
    <name type="common">Chinese jujube</name>
    <name type="synonym">Ziziphus sativa</name>
    <dbReference type="NCBI Taxonomy" id="326968"/>
    <lineage>
        <taxon>Eukaryota</taxon>
        <taxon>Viridiplantae</taxon>
        <taxon>Streptophyta</taxon>
        <taxon>Embryophyta</taxon>
        <taxon>Tracheophyta</taxon>
        <taxon>Spermatophyta</taxon>
        <taxon>Magnoliopsida</taxon>
        <taxon>eudicotyledons</taxon>
        <taxon>Gunneridae</taxon>
        <taxon>Pentapetalae</taxon>
        <taxon>rosids</taxon>
        <taxon>fabids</taxon>
        <taxon>Rosales</taxon>
        <taxon>Rhamnaceae</taxon>
        <taxon>Paliureae</taxon>
        <taxon>Ziziphus</taxon>
    </lineage>
</organism>
<accession>A0ABM4A844</accession>
<name>A0ABM4A844_ZIZJJ</name>
<keyword evidence="3" id="KW-0723">Serine/threonine-protein kinase</keyword>
<evidence type="ECO:0000256" key="7">
    <source>
        <dbReference type="ARBA" id="ARBA00022741"/>
    </source>
</evidence>
<comment type="catalytic activity">
    <reaction evidence="13">
        <text>L-threonyl-[protein] + ATP = O-phospho-L-threonyl-[protein] + ADP + H(+)</text>
        <dbReference type="Rhea" id="RHEA:46608"/>
        <dbReference type="Rhea" id="RHEA-COMP:11060"/>
        <dbReference type="Rhea" id="RHEA-COMP:11605"/>
        <dbReference type="ChEBI" id="CHEBI:15378"/>
        <dbReference type="ChEBI" id="CHEBI:30013"/>
        <dbReference type="ChEBI" id="CHEBI:30616"/>
        <dbReference type="ChEBI" id="CHEBI:61977"/>
        <dbReference type="ChEBI" id="CHEBI:456216"/>
        <dbReference type="EC" id="2.7.11.1"/>
    </reaction>
</comment>
<protein>
    <recommendedName>
        <fullName evidence="2">non-specific serine/threonine protein kinase</fullName>
        <ecNumber evidence="2">2.7.11.1</ecNumber>
    </recommendedName>
</protein>
<keyword evidence="10 16" id="KW-1133">Transmembrane helix</keyword>
<evidence type="ECO:0000256" key="4">
    <source>
        <dbReference type="ARBA" id="ARBA00022679"/>
    </source>
</evidence>
<dbReference type="PROSITE" id="PS50011">
    <property type="entry name" value="PROTEIN_KINASE_DOM"/>
    <property type="match status" value="1"/>
</dbReference>
<dbReference type="InterPro" id="IPR008271">
    <property type="entry name" value="Ser/Thr_kinase_AS"/>
</dbReference>
<keyword evidence="11 16" id="KW-0472">Membrane</keyword>
<evidence type="ECO:0000256" key="9">
    <source>
        <dbReference type="ARBA" id="ARBA00022840"/>
    </source>
</evidence>
<evidence type="ECO:0000256" key="14">
    <source>
        <dbReference type="ARBA" id="ARBA00048679"/>
    </source>
</evidence>
<feature type="binding site" evidence="15">
    <location>
        <position position="368"/>
    </location>
    <ligand>
        <name>ATP</name>
        <dbReference type="ChEBI" id="CHEBI:30616"/>
    </ligand>
</feature>
<feature type="domain" description="Protein kinase" evidence="18">
    <location>
        <begin position="340"/>
        <end position="629"/>
    </location>
</feature>
<dbReference type="EC" id="2.7.11.1" evidence="2"/>
<dbReference type="InterPro" id="IPR011009">
    <property type="entry name" value="Kinase-like_dom_sf"/>
</dbReference>
<feature type="transmembrane region" description="Helical" evidence="16">
    <location>
        <begin position="275"/>
        <end position="297"/>
    </location>
</feature>
<dbReference type="SMART" id="SM00220">
    <property type="entry name" value="S_TKc"/>
    <property type="match status" value="1"/>
</dbReference>
<gene>
    <name evidence="20" type="primary">LOC107415978</name>
</gene>
<evidence type="ECO:0000256" key="1">
    <source>
        <dbReference type="ARBA" id="ARBA00004479"/>
    </source>
</evidence>
<evidence type="ECO:0000256" key="11">
    <source>
        <dbReference type="ARBA" id="ARBA00023136"/>
    </source>
</evidence>
<feature type="signal peptide" evidence="17">
    <location>
        <begin position="1"/>
        <end position="28"/>
    </location>
</feature>
<evidence type="ECO:0000256" key="2">
    <source>
        <dbReference type="ARBA" id="ARBA00012513"/>
    </source>
</evidence>
<comment type="catalytic activity">
    <reaction evidence="14">
        <text>L-seryl-[protein] + ATP = O-phospho-L-seryl-[protein] + ADP + H(+)</text>
        <dbReference type="Rhea" id="RHEA:17989"/>
        <dbReference type="Rhea" id="RHEA-COMP:9863"/>
        <dbReference type="Rhea" id="RHEA-COMP:11604"/>
        <dbReference type="ChEBI" id="CHEBI:15378"/>
        <dbReference type="ChEBI" id="CHEBI:29999"/>
        <dbReference type="ChEBI" id="CHEBI:30616"/>
        <dbReference type="ChEBI" id="CHEBI:83421"/>
        <dbReference type="ChEBI" id="CHEBI:456216"/>
        <dbReference type="EC" id="2.7.11.1"/>
    </reaction>
</comment>
<reference evidence="20" key="1">
    <citation type="submission" date="2025-08" db="UniProtKB">
        <authorList>
            <consortium name="RefSeq"/>
        </authorList>
    </citation>
    <scope>IDENTIFICATION</scope>
    <source>
        <tissue evidence="20">Seedling</tissue>
    </source>
</reference>
<evidence type="ECO:0000256" key="5">
    <source>
        <dbReference type="ARBA" id="ARBA00022692"/>
    </source>
</evidence>
<keyword evidence="9 15" id="KW-0067">ATP-binding</keyword>
<feature type="chain" id="PRO_5046215462" description="non-specific serine/threonine protein kinase" evidence="17">
    <location>
        <begin position="29"/>
        <end position="643"/>
    </location>
</feature>
<keyword evidence="12" id="KW-0325">Glycoprotein</keyword>
<dbReference type="Pfam" id="PF00069">
    <property type="entry name" value="Pkinase"/>
    <property type="match status" value="1"/>
</dbReference>
<dbReference type="Gene3D" id="3.30.200.20">
    <property type="entry name" value="Phosphorylase Kinase, domain 1"/>
    <property type="match status" value="1"/>
</dbReference>
<dbReference type="SUPFAM" id="SSF56112">
    <property type="entry name" value="Protein kinase-like (PK-like)"/>
    <property type="match status" value="1"/>
</dbReference>
<dbReference type="PROSITE" id="PS00108">
    <property type="entry name" value="PROTEIN_KINASE_ST"/>
    <property type="match status" value="1"/>
</dbReference>